<proteinExistence type="predicted"/>
<reference evidence="2" key="1">
    <citation type="submission" date="2020-02" db="EMBL/GenBank/DDBJ databases">
        <authorList>
            <person name="Meier V. D."/>
        </authorList>
    </citation>
    <scope>NUCLEOTIDE SEQUENCE</scope>
    <source>
        <strain evidence="2">AVDCRST_MAG80</strain>
    </source>
</reference>
<organism evidence="2">
    <name type="scientific">uncultured Rubrobacteraceae bacterium</name>
    <dbReference type="NCBI Taxonomy" id="349277"/>
    <lineage>
        <taxon>Bacteria</taxon>
        <taxon>Bacillati</taxon>
        <taxon>Actinomycetota</taxon>
        <taxon>Rubrobacteria</taxon>
        <taxon>Rubrobacterales</taxon>
        <taxon>Rubrobacteraceae</taxon>
        <taxon>environmental samples</taxon>
    </lineage>
</organism>
<feature type="non-terminal residue" evidence="2">
    <location>
        <position position="1"/>
    </location>
</feature>
<name>A0A6J4QRK9_9ACTN</name>
<feature type="compositionally biased region" description="Basic residues" evidence="1">
    <location>
        <begin position="61"/>
        <end position="80"/>
    </location>
</feature>
<dbReference type="AlphaFoldDB" id="A0A6J4QRK9"/>
<gene>
    <name evidence="2" type="ORF">AVDCRST_MAG80-2010</name>
</gene>
<dbReference type="EMBL" id="CADCVC010000173">
    <property type="protein sequence ID" value="CAA9448477.1"/>
    <property type="molecule type" value="Genomic_DNA"/>
</dbReference>
<feature type="region of interest" description="Disordered" evidence="1">
    <location>
        <begin position="58"/>
        <end position="93"/>
    </location>
</feature>
<protein>
    <submittedName>
        <fullName evidence="2">Uncharacterized protein</fullName>
    </submittedName>
</protein>
<sequence length="93" mass="10302">GRLPHRPGGSDQRLPPRQGSRLLYKALRRGRAAIGDHRRRHRAARRTPCRRGALLDARTSGRARRVVRGSAGPHRRHVRARAPAAARGEGEAV</sequence>
<accession>A0A6J4QRK9</accession>
<evidence type="ECO:0000256" key="1">
    <source>
        <dbReference type="SAM" id="MobiDB-lite"/>
    </source>
</evidence>
<evidence type="ECO:0000313" key="2">
    <source>
        <dbReference type="EMBL" id="CAA9448477.1"/>
    </source>
</evidence>
<feature type="non-terminal residue" evidence="2">
    <location>
        <position position="93"/>
    </location>
</feature>